<dbReference type="Gene3D" id="3.40.50.300">
    <property type="entry name" value="P-loop containing nucleotide triphosphate hydrolases"/>
    <property type="match status" value="1"/>
</dbReference>
<sequence length="168" mass="19315">MSKQKSSIKIVIFGNAGSGKSTLANMHSDKYALPHLDLDLVAWQNTDPPKRKPIANSKVQMSQFLNENTSWVIEGCYADLLEFVMKQANKIVFLNPGISTCISNCKKRPWEPHKYKSLVEQNKNLEMLLCWVKEYIIRKDECSLQQHQELYQQFSGEKVEYASNQTVT</sequence>
<dbReference type="InterPro" id="IPR052922">
    <property type="entry name" value="Cytidylate_Kinase-2"/>
</dbReference>
<organism evidence="1">
    <name type="scientific">hydrothermal vent metagenome</name>
    <dbReference type="NCBI Taxonomy" id="652676"/>
    <lineage>
        <taxon>unclassified sequences</taxon>
        <taxon>metagenomes</taxon>
        <taxon>ecological metagenomes</taxon>
    </lineage>
</organism>
<proteinExistence type="predicted"/>
<name>A0A3B0Z7U7_9ZZZZ</name>
<dbReference type="AlphaFoldDB" id="A0A3B0Z7U7"/>
<protein>
    <recommendedName>
        <fullName evidence="2">Shikimate kinase</fullName>
    </recommendedName>
</protein>
<dbReference type="InterPro" id="IPR027417">
    <property type="entry name" value="P-loop_NTPase"/>
</dbReference>
<gene>
    <name evidence="1" type="ORF">MNBD_GAMMA12-948</name>
</gene>
<reference evidence="1" key="1">
    <citation type="submission" date="2018-06" db="EMBL/GenBank/DDBJ databases">
        <authorList>
            <person name="Zhirakovskaya E."/>
        </authorList>
    </citation>
    <scope>NUCLEOTIDE SEQUENCE</scope>
</reference>
<dbReference type="EMBL" id="UOFL01000241">
    <property type="protein sequence ID" value="VAW82339.1"/>
    <property type="molecule type" value="Genomic_DNA"/>
</dbReference>
<accession>A0A3B0Z7U7</accession>
<evidence type="ECO:0000313" key="1">
    <source>
        <dbReference type="EMBL" id="VAW82339.1"/>
    </source>
</evidence>
<dbReference type="PANTHER" id="PTHR37816:SF2">
    <property type="entry name" value="DNA TOPOLOGY MODULATION PROTEIN FLAR-RELATED PROTEIN"/>
    <property type="match status" value="1"/>
</dbReference>
<dbReference type="PANTHER" id="PTHR37816">
    <property type="entry name" value="YALI0E33011P"/>
    <property type="match status" value="1"/>
</dbReference>
<evidence type="ECO:0008006" key="2">
    <source>
        <dbReference type="Google" id="ProtNLM"/>
    </source>
</evidence>
<dbReference type="SUPFAM" id="SSF52540">
    <property type="entry name" value="P-loop containing nucleoside triphosphate hydrolases"/>
    <property type="match status" value="1"/>
</dbReference>